<keyword evidence="2" id="KW-0472">Membrane</keyword>
<keyword evidence="2" id="KW-1133">Transmembrane helix</keyword>
<feature type="transmembrane region" description="Helical" evidence="2">
    <location>
        <begin position="135"/>
        <end position="154"/>
    </location>
</feature>
<reference evidence="3" key="1">
    <citation type="submission" date="2021-07" db="EMBL/GenBank/DDBJ databases">
        <authorList>
            <person name="Durling M."/>
        </authorList>
    </citation>
    <scope>NUCLEOTIDE SEQUENCE</scope>
</reference>
<feature type="region of interest" description="Disordered" evidence="1">
    <location>
        <begin position="1"/>
        <end position="20"/>
    </location>
</feature>
<protein>
    <submittedName>
        <fullName evidence="3">Uncharacterized protein</fullName>
    </submittedName>
</protein>
<proteinExistence type="predicted"/>
<gene>
    <name evidence="3" type="ORF">HYFRA_00009664</name>
</gene>
<dbReference type="EMBL" id="CAJVRL010000046">
    <property type="protein sequence ID" value="CAG8952558.1"/>
    <property type="molecule type" value="Genomic_DNA"/>
</dbReference>
<name>A0A9N9KTU1_9HELO</name>
<evidence type="ECO:0000313" key="3">
    <source>
        <dbReference type="EMBL" id="CAG8952558.1"/>
    </source>
</evidence>
<feature type="transmembrane region" description="Helical" evidence="2">
    <location>
        <begin position="191"/>
        <end position="211"/>
    </location>
</feature>
<sequence>MPSSLGGGTKKISGLDFPSNGRRHICGRHIQYLSIRRADGFHNQSRDDDDPQVQLPVIVAWESKMAPKSKVRAFNRAPRSKTPSAPSVPSSASSKLPKPFAPAPKSLEPLLATLPKGHVYITSIDSHPADFKKKIFLVPVVMNILLLLAIFYRIRSIGPYYMKICHSLMGKKNELTMNTRKMTREAIGMEILRRTATFMVDLVIYVFVWPWPKAFFMGQTIGNPVNWRLKLGFKEREIIVRRSRRWFVQSKSLLEEGSKEQGLLFNNVGRATDPMWMSEKTGYLMLNKEWDLDWKSMVTATKLVEKGDMKLDDYKTTILLHDDDFGWVVIETAEAGGSLKEEEARRKIVAFKDELTAMGKESLFFRWIELVQYESSQPGGFGPEQQKKTMEKARQLFENEGIDFDKFWEKVGGMKGMPGMDEM</sequence>
<organism evidence="3 4">
    <name type="scientific">Hymenoscyphus fraxineus</name>
    <dbReference type="NCBI Taxonomy" id="746836"/>
    <lineage>
        <taxon>Eukaryota</taxon>
        <taxon>Fungi</taxon>
        <taxon>Dikarya</taxon>
        <taxon>Ascomycota</taxon>
        <taxon>Pezizomycotina</taxon>
        <taxon>Leotiomycetes</taxon>
        <taxon>Helotiales</taxon>
        <taxon>Helotiaceae</taxon>
        <taxon>Hymenoscyphus</taxon>
    </lineage>
</organism>
<dbReference type="AlphaFoldDB" id="A0A9N9KTU1"/>
<evidence type="ECO:0000256" key="1">
    <source>
        <dbReference type="SAM" id="MobiDB-lite"/>
    </source>
</evidence>
<evidence type="ECO:0000313" key="4">
    <source>
        <dbReference type="Proteomes" id="UP000696280"/>
    </source>
</evidence>
<feature type="compositionally biased region" description="Low complexity" evidence="1">
    <location>
        <begin position="80"/>
        <end position="99"/>
    </location>
</feature>
<keyword evidence="4" id="KW-1185">Reference proteome</keyword>
<dbReference type="Proteomes" id="UP000696280">
    <property type="component" value="Unassembled WGS sequence"/>
</dbReference>
<accession>A0A9N9KTU1</accession>
<feature type="region of interest" description="Disordered" evidence="1">
    <location>
        <begin position="70"/>
        <end position="99"/>
    </location>
</feature>
<dbReference type="OrthoDB" id="5421757at2759"/>
<keyword evidence="2" id="KW-0812">Transmembrane</keyword>
<comment type="caution">
    <text evidence="3">The sequence shown here is derived from an EMBL/GenBank/DDBJ whole genome shotgun (WGS) entry which is preliminary data.</text>
</comment>
<evidence type="ECO:0000256" key="2">
    <source>
        <dbReference type="SAM" id="Phobius"/>
    </source>
</evidence>